<name>A0A433A199_9FUNG</name>
<evidence type="ECO:0000313" key="2">
    <source>
        <dbReference type="Proteomes" id="UP000268093"/>
    </source>
</evidence>
<dbReference type="AlphaFoldDB" id="A0A433A199"/>
<dbReference type="Proteomes" id="UP000268093">
    <property type="component" value="Unassembled WGS sequence"/>
</dbReference>
<organism evidence="1 2">
    <name type="scientific">Jimgerdemannia flammicorona</name>
    <dbReference type="NCBI Taxonomy" id="994334"/>
    <lineage>
        <taxon>Eukaryota</taxon>
        <taxon>Fungi</taxon>
        <taxon>Fungi incertae sedis</taxon>
        <taxon>Mucoromycota</taxon>
        <taxon>Mucoromycotina</taxon>
        <taxon>Endogonomycetes</taxon>
        <taxon>Endogonales</taxon>
        <taxon>Endogonaceae</taxon>
        <taxon>Jimgerdemannia</taxon>
    </lineage>
</organism>
<dbReference type="EMBL" id="RBNI01021667">
    <property type="protein sequence ID" value="RUO96385.1"/>
    <property type="molecule type" value="Genomic_DNA"/>
</dbReference>
<evidence type="ECO:0000313" key="1">
    <source>
        <dbReference type="EMBL" id="RUO96385.1"/>
    </source>
</evidence>
<sequence length="62" mass="6648">MKEKLLAAEALRGVGDHLQGHRGNMTDEMNKIPIVRLSGTASTTPVRTFENGEALAKMGISP</sequence>
<protein>
    <submittedName>
        <fullName evidence="1">Uncharacterized protein</fullName>
    </submittedName>
</protein>
<proteinExistence type="predicted"/>
<accession>A0A433A199</accession>
<comment type="caution">
    <text evidence="1">The sequence shown here is derived from an EMBL/GenBank/DDBJ whole genome shotgun (WGS) entry which is preliminary data.</text>
</comment>
<reference evidence="1 2" key="1">
    <citation type="journal article" date="2018" name="New Phytol.">
        <title>Phylogenomics of Endogonaceae and evolution of mycorrhizas within Mucoromycota.</title>
        <authorList>
            <person name="Chang Y."/>
            <person name="Desiro A."/>
            <person name="Na H."/>
            <person name="Sandor L."/>
            <person name="Lipzen A."/>
            <person name="Clum A."/>
            <person name="Barry K."/>
            <person name="Grigoriev I.V."/>
            <person name="Martin F.M."/>
            <person name="Stajich J.E."/>
            <person name="Smith M.E."/>
            <person name="Bonito G."/>
            <person name="Spatafora J.W."/>
        </authorList>
    </citation>
    <scope>NUCLEOTIDE SEQUENCE [LARGE SCALE GENOMIC DNA]</scope>
    <source>
        <strain evidence="1 2">GMNB39</strain>
    </source>
</reference>
<gene>
    <name evidence="1" type="ORF">BC936DRAFT_142128</name>
</gene>
<keyword evidence="2" id="KW-1185">Reference proteome</keyword>